<dbReference type="InterPro" id="IPR001650">
    <property type="entry name" value="Helicase_C-like"/>
</dbReference>
<dbReference type="InterPro" id="IPR050742">
    <property type="entry name" value="Helicase_Restrict-Modif_Enz"/>
</dbReference>
<dbReference type="SMART" id="SM00490">
    <property type="entry name" value="HELICc"/>
    <property type="match status" value="1"/>
</dbReference>
<evidence type="ECO:0000259" key="1">
    <source>
        <dbReference type="PROSITE" id="PS51192"/>
    </source>
</evidence>
<dbReference type="InterPro" id="IPR014001">
    <property type="entry name" value="Helicase_ATP-bd"/>
</dbReference>
<evidence type="ECO:0000313" key="3">
    <source>
        <dbReference type="EMBL" id="TKH06705.1"/>
    </source>
</evidence>
<comment type="caution">
    <text evidence="3">The sequence shown here is derived from an EMBL/GenBank/DDBJ whole genome shotgun (WGS) entry which is preliminary data.</text>
</comment>
<dbReference type="PROSITE" id="PS51194">
    <property type="entry name" value="HELICASE_CTER"/>
    <property type="match status" value="1"/>
</dbReference>
<feature type="domain" description="Helicase C-terminal" evidence="2">
    <location>
        <begin position="274"/>
        <end position="428"/>
    </location>
</feature>
<dbReference type="SUPFAM" id="SSF52540">
    <property type="entry name" value="P-loop containing nucleoside triphosphate hydrolases"/>
    <property type="match status" value="1"/>
</dbReference>
<keyword evidence="3" id="KW-0255">Endonuclease</keyword>
<gene>
    <name evidence="3" type="ORF">FC678_23330</name>
</gene>
<dbReference type="AlphaFoldDB" id="A0A9X9EQB6"/>
<dbReference type="RefSeq" id="WP_137024562.1">
    <property type="nucleotide sequence ID" value="NZ_SZNT01000533.1"/>
</dbReference>
<dbReference type="Pfam" id="PF00271">
    <property type="entry name" value="Helicase_C"/>
    <property type="match status" value="1"/>
</dbReference>
<dbReference type="InterPro" id="IPR027417">
    <property type="entry name" value="P-loop_NTPase"/>
</dbReference>
<evidence type="ECO:0000259" key="2">
    <source>
        <dbReference type="PROSITE" id="PS51194"/>
    </source>
</evidence>
<dbReference type="GO" id="GO:0005524">
    <property type="term" value="F:ATP binding"/>
    <property type="evidence" value="ECO:0007669"/>
    <property type="project" value="InterPro"/>
</dbReference>
<name>A0A9X9EQB6_9BACI</name>
<keyword evidence="3" id="KW-0378">Hydrolase</keyword>
<dbReference type="SMART" id="SM00487">
    <property type="entry name" value="DEXDc"/>
    <property type="match status" value="1"/>
</dbReference>
<sequence length="539" mass="61842">MNHYLVANPHIRSNVNLRDPQIFAYEKMLNHYSNDDNDRTSLIVLPTGSGKTGLMAIAPYGIAKKRVLIITPQTVVKDTVLGSLDPMYPLNFWLSTKVFSGKYELPTVIEYSGKLSQDILESADLVILNIHKLQERLESSLLKKVDPTFFDMIIIDEAHHSEAHTWKNAVQYFSEAKILKVTGTPFRSDGVKIEGEEIYSYRLGQAMANGYVKSLERFTHSPEKMAFTLDKNDDKFYTLEEVMELKPEDWITRSVALSYESNISVVERSISMLNVKKDKTNYNPHKIVAVACSIEHAEQLKGIYEQKGLQVAIVHSKMEKSELKKEFDKIETHDVEVVVNVALLGEGYDHKFLSIAAIFRPFKSDLPYQQFIGRVLRSISISDGYEVNEEDNIAQVIHHKELNLDGLWERYKNEIDRSNVIKEMKKKHKIEKSLKPTTPLEDLDFGNTSESDSYVTNADTFMDTVLIKRRENKLAEEQERIQKLMSDFGVTEELAISLNKQMNVKSDAETERLLRPDLYQQNLRSLLNSKINEEIIPDI</sequence>
<organism evidence="3 4">
    <name type="scientific">Peribacillus simplex</name>
    <dbReference type="NCBI Taxonomy" id="1478"/>
    <lineage>
        <taxon>Bacteria</taxon>
        <taxon>Bacillati</taxon>
        <taxon>Bacillota</taxon>
        <taxon>Bacilli</taxon>
        <taxon>Bacillales</taxon>
        <taxon>Bacillaceae</taxon>
        <taxon>Peribacillus</taxon>
    </lineage>
</organism>
<keyword evidence="3" id="KW-0540">Nuclease</keyword>
<dbReference type="Proteomes" id="UP000309170">
    <property type="component" value="Unassembled WGS sequence"/>
</dbReference>
<dbReference type="GO" id="GO:0016787">
    <property type="term" value="F:hydrolase activity"/>
    <property type="evidence" value="ECO:0007669"/>
    <property type="project" value="InterPro"/>
</dbReference>
<dbReference type="PANTHER" id="PTHR47396">
    <property type="entry name" value="TYPE I RESTRICTION ENZYME ECOKI R PROTEIN"/>
    <property type="match status" value="1"/>
</dbReference>
<protein>
    <submittedName>
        <fullName evidence="3">Restriction endonuclease subunit R</fullName>
    </submittedName>
</protein>
<proteinExistence type="predicted"/>
<dbReference type="GO" id="GO:0005829">
    <property type="term" value="C:cytosol"/>
    <property type="evidence" value="ECO:0007669"/>
    <property type="project" value="TreeGrafter"/>
</dbReference>
<feature type="domain" description="Helicase ATP-binding" evidence="1">
    <location>
        <begin position="32"/>
        <end position="189"/>
    </location>
</feature>
<feature type="non-terminal residue" evidence="3">
    <location>
        <position position="539"/>
    </location>
</feature>
<reference evidence="3 4" key="1">
    <citation type="journal article" date="2019" name="Environ. Microbiol.">
        <title>An active ?-lactamase is a part of an orchestrated cell wall stress resistance network of Bacillus subtilis and related rhizosphere species.</title>
        <authorList>
            <person name="Bucher T."/>
            <person name="Keren-Paz A."/>
            <person name="Hausser J."/>
            <person name="Olender T."/>
            <person name="Cytryn E."/>
            <person name="Kolodkin-Gal I."/>
        </authorList>
    </citation>
    <scope>NUCLEOTIDE SEQUENCE [LARGE SCALE GENOMIC DNA]</scope>
    <source>
        <strain evidence="3 4">I4</strain>
    </source>
</reference>
<dbReference type="EMBL" id="SZNT01000533">
    <property type="protein sequence ID" value="TKH06705.1"/>
    <property type="molecule type" value="Genomic_DNA"/>
</dbReference>
<dbReference type="PROSITE" id="PS51192">
    <property type="entry name" value="HELICASE_ATP_BIND_1"/>
    <property type="match status" value="1"/>
</dbReference>
<dbReference type="Gene3D" id="3.40.50.300">
    <property type="entry name" value="P-loop containing nucleotide triphosphate hydrolases"/>
    <property type="match status" value="2"/>
</dbReference>
<dbReference type="GO" id="GO:0004519">
    <property type="term" value="F:endonuclease activity"/>
    <property type="evidence" value="ECO:0007669"/>
    <property type="project" value="UniProtKB-KW"/>
</dbReference>
<dbReference type="GO" id="GO:0003677">
    <property type="term" value="F:DNA binding"/>
    <property type="evidence" value="ECO:0007669"/>
    <property type="project" value="InterPro"/>
</dbReference>
<dbReference type="PANTHER" id="PTHR47396:SF1">
    <property type="entry name" value="ATP-DEPENDENT HELICASE IRC3-RELATED"/>
    <property type="match status" value="1"/>
</dbReference>
<dbReference type="InterPro" id="IPR006935">
    <property type="entry name" value="Helicase/UvrB_N"/>
</dbReference>
<accession>A0A9X9EQB6</accession>
<dbReference type="Pfam" id="PF04851">
    <property type="entry name" value="ResIII"/>
    <property type="match status" value="1"/>
</dbReference>
<evidence type="ECO:0000313" key="4">
    <source>
        <dbReference type="Proteomes" id="UP000309170"/>
    </source>
</evidence>